<evidence type="ECO:0008006" key="5">
    <source>
        <dbReference type="Google" id="ProtNLM"/>
    </source>
</evidence>
<gene>
    <name evidence="3" type="ORF">WJX75_009386</name>
</gene>
<dbReference type="SUPFAM" id="SSF48452">
    <property type="entry name" value="TPR-like"/>
    <property type="match status" value="1"/>
</dbReference>
<dbReference type="InterPro" id="IPR052658">
    <property type="entry name" value="TPR-containing"/>
</dbReference>
<feature type="repeat" description="TPR" evidence="1">
    <location>
        <begin position="40"/>
        <end position="73"/>
    </location>
</feature>
<dbReference type="InterPro" id="IPR019734">
    <property type="entry name" value="TPR_rpt"/>
</dbReference>
<dbReference type="PANTHER" id="PTHR15544:SF0">
    <property type="entry name" value="TETRATRICOPEPTIDE REPEAT PROTEIN 33"/>
    <property type="match status" value="1"/>
</dbReference>
<reference evidence="3 4" key="1">
    <citation type="journal article" date="2024" name="Nat. Commun.">
        <title>Phylogenomics reveals the evolutionary origins of lichenization in chlorophyte algae.</title>
        <authorList>
            <person name="Puginier C."/>
            <person name="Libourel C."/>
            <person name="Otte J."/>
            <person name="Skaloud P."/>
            <person name="Haon M."/>
            <person name="Grisel S."/>
            <person name="Petersen M."/>
            <person name="Berrin J.G."/>
            <person name="Delaux P.M."/>
            <person name="Dal Grande F."/>
            <person name="Keller J."/>
        </authorList>
    </citation>
    <scope>NUCLEOTIDE SEQUENCE [LARGE SCALE GENOMIC DNA]</scope>
    <source>
        <strain evidence="3 4">SAG 216-7</strain>
    </source>
</reference>
<evidence type="ECO:0000313" key="3">
    <source>
        <dbReference type="EMBL" id="KAK9915452.1"/>
    </source>
</evidence>
<evidence type="ECO:0000256" key="1">
    <source>
        <dbReference type="PROSITE-ProRule" id="PRU00339"/>
    </source>
</evidence>
<feature type="region of interest" description="Disordered" evidence="2">
    <location>
        <begin position="89"/>
        <end position="109"/>
    </location>
</feature>
<evidence type="ECO:0000313" key="4">
    <source>
        <dbReference type="Proteomes" id="UP001491310"/>
    </source>
</evidence>
<evidence type="ECO:0000256" key="2">
    <source>
        <dbReference type="SAM" id="MobiDB-lite"/>
    </source>
</evidence>
<keyword evidence="1" id="KW-0802">TPR repeat</keyword>
<comment type="caution">
    <text evidence="3">The sequence shown here is derived from an EMBL/GenBank/DDBJ whole genome shotgun (WGS) entry which is preliminary data.</text>
</comment>
<dbReference type="Proteomes" id="UP001491310">
    <property type="component" value="Unassembled WGS sequence"/>
</dbReference>
<proteinExistence type="predicted"/>
<sequence length="109" mass="11967">MRPTKAVLHELKAQVLLDAGQAWAAVQSALKATSLDSTWADGYLTLSRAQFNFGEPEEALISINEALRLQPDHADALKEIIDIKAQVQRRLGQPVPQRAPTAEPRGQEV</sequence>
<dbReference type="Gene3D" id="1.25.40.10">
    <property type="entry name" value="Tetratricopeptide repeat domain"/>
    <property type="match status" value="1"/>
</dbReference>
<accession>A0ABR2YUY3</accession>
<protein>
    <recommendedName>
        <fullName evidence="5">Tetratricopeptide repeat protein</fullName>
    </recommendedName>
</protein>
<dbReference type="EMBL" id="JALJOT010000005">
    <property type="protein sequence ID" value="KAK9915452.1"/>
    <property type="molecule type" value="Genomic_DNA"/>
</dbReference>
<dbReference type="PANTHER" id="PTHR15544">
    <property type="entry name" value="OSMOSIS RESPONSIVE FACTOR"/>
    <property type="match status" value="1"/>
</dbReference>
<dbReference type="InterPro" id="IPR011990">
    <property type="entry name" value="TPR-like_helical_dom_sf"/>
</dbReference>
<dbReference type="PROSITE" id="PS50005">
    <property type="entry name" value="TPR"/>
    <property type="match status" value="1"/>
</dbReference>
<keyword evidence="4" id="KW-1185">Reference proteome</keyword>
<name>A0ABR2YUY3_9CHLO</name>
<organism evidence="3 4">
    <name type="scientific">Coccomyxa subellipsoidea</name>
    <dbReference type="NCBI Taxonomy" id="248742"/>
    <lineage>
        <taxon>Eukaryota</taxon>
        <taxon>Viridiplantae</taxon>
        <taxon>Chlorophyta</taxon>
        <taxon>core chlorophytes</taxon>
        <taxon>Trebouxiophyceae</taxon>
        <taxon>Trebouxiophyceae incertae sedis</taxon>
        <taxon>Coccomyxaceae</taxon>
        <taxon>Coccomyxa</taxon>
    </lineage>
</organism>